<protein>
    <submittedName>
        <fullName evidence="3">Acetyltransferase</fullName>
    </submittedName>
</protein>
<keyword evidence="4" id="KW-1185">Reference proteome</keyword>
<sequence>MAEQGARPPVIDLSAAPGAGEAWGAPAWKVYLWGLAEVLLVSNPLQISSRVRRVVLVAFGATIGEGVLLRPRLRVRFPWKLTVGDRSWIGEDVWLHNQDQLTIGADVVVSQGTFLTTGSHAHRRDMALITAPVVIEDGAWVTARCVVLGGTRIGRSAVVSPGTVVSGNVPAGVVFGQPRGTVLGQRFPGAGTPAAGPPPAP</sequence>
<dbReference type="PANTHER" id="PTHR23416:SF23">
    <property type="entry name" value="ACETYLTRANSFERASE C18B11.09C-RELATED"/>
    <property type="match status" value="1"/>
</dbReference>
<evidence type="ECO:0000256" key="1">
    <source>
        <dbReference type="ARBA" id="ARBA00007274"/>
    </source>
</evidence>
<dbReference type="InterPro" id="IPR011004">
    <property type="entry name" value="Trimer_LpxA-like_sf"/>
</dbReference>
<name>A0A7K3WEX5_9ACTN</name>
<dbReference type="GO" id="GO:0008374">
    <property type="term" value="F:O-acyltransferase activity"/>
    <property type="evidence" value="ECO:0007669"/>
    <property type="project" value="TreeGrafter"/>
</dbReference>
<dbReference type="GO" id="GO:0005829">
    <property type="term" value="C:cytosol"/>
    <property type="evidence" value="ECO:0007669"/>
    <property type="project" value="TreeGrafter"/>
</dbReference>
<dbReference type="RefSeq" id="WP_152729425.1">
    <property type="nucleotide sequence ID" value="NZ_JAABOZ010000003.1"/>
</dbReference>
<keyword evidence="2 3" id="KW-0808">Transferase</keyword>
<dbReference type="SUPFAM" id="SSF51161">
    <property type="entry name" value="Trimeric LpxA-like enzymes"/>
    <property type="match status" value="1"/>
</dbReference>
<dbReference type="EMBL" id="JAAGWK010000019">
    <property type="protein sequence ID" value="NEL55045.1"/>
    <property type="molecule type" value="Genomic_DNA"/>
</dbReference>
<dbReference type="CDD" id="cd05825">
    <property type="entry name" value="LbH_wcaF_like"/>
    <property type="match status" value="1"/>
</dbReference>
<dbReference type="AlphaFoldDB" id="A0A7K3WEX5"/>
<organism evidence="3 4">
    <name type="scientific">Goekera deserti</name>
    <dbReference type="NCBI Taxonomy" id="2497753"/>
    <lineage>
        <taxon>Bacteria</taxon>
        <taxon>Bacillati</taxon>
        <taxon>Actinomycetota</taxon>
        <taxon>Actinomycetes</taxon>
        <taxon>Geodermatophilales</taxon>
        <taxon>Geodermatophilaceae</taxon>
        <taxon>Goekera</taxon>
    </lineage>
</organism>
<dbReference type="InterPro" id="IPR051159">
    <property type="entry name" value="Hexapeptide_acetyltransf"/>
</dbReference>
<comment type="similarity">
    <text evidence="1">Belongs to the transferase hexapeptide repeat family.</text>
</comment>
<evidence type="ECO:0000256" key="2">
    <source>
        <dbReference type="ARBA" id="ARBA00022679"/>
    </source>
</evidence>
<accession>A0A7K3WEX5</accession>
<dbReference type="Gene3D" id="2.160.10.10">
    <property type="entry name" value="Hexapeptide repeat proteins"/>
    <property type="match status" value="1"/>
</dbReference>
<evidence type="ECO:0000313" key="4">
    <source>
        <dbReference type="Proteomes" id="UP000470470"/>
    </source>
</evidence>
<reference evidence="3 4" key="1">
    <citation type="submission" date="2020-02" db="EMBL/GenBank/DDBJ databases">
        <title>The whole genome sequence of CPCC 205119.</title>
        <authorList>
            <person name="Jiang Z."/>
        </authorList>
    </citation>
    <scope>NUCLEOTIDE SEQUENCE [LARGE SCALE GENOMIC DNA]</scope>
    <source>
        <strain evidence="3 4">CPCC 205119</strain>
    </source>
</reference>
<gene>
    <name evidence="3" type="ORF">G1H19_13670</name>
</gene>
<dbReference type="Proteomes" id="UP000470470">
    <property type="component" value="Unassembled WGS sequence"/>
</dbReference>
<evidence type="ECO:0000313" key="3">
    <source>
        <dbReference type="EMBL" id="NEL55045.1"/>
    </source>
</evidence>
<dbReference type="PANTHER" id="PTHR23416">
    <property type="entry name" value="SIALIC ACID SYNTHASE-RELATED"/>
    <property type="match status" value="1"/>
</dbReference>
<proteinExistence type="inferred from homology"/>
<comment type="caution">
    <text evidence="3">The sequence shown here is derived from an EMBL/GenBank/DDBJ whole genome shotgun (WGS) entry which is preliminary data.</text>
</comment>